<organism evidence="2 3">
    <name type="scientific">Curtobacterium flaccumfaciens</name>
    <dbReference type="NCBI Taxonomy" id="2035"/>
    <lineage>
        <taxon>Bacteria</taxon>
        <taxon>Bacillati</taxon>
        <taxon>Actinomycetota</taxon>
        <taxon>Actinomycetes</taxon>
        <taxon>Micrococcales</taxon>
        <taxon>Microbacteriaceae</taxon>
        <taxon>Curtobacterium</taxon>
    </lineage>
</organism>
<protein>
    <submittedName>
        <fullName evidence="2">Uncharacterized protein</fullName>
    </submittedName>
</protein>
<comment type="caution">
    <text evidence="2">The sequence shown here is derived from an EMBL/GenBank/DDBJ whole genome shotgun (WGS) entry which is preliminary data.</text>
</comment>
<reference evidence="2 3" key="1">
    <citation type="submission" date="2019-03" db="EMBL/GenBank/DDBJ databases">
        <title>Genomic analyses of the natural microbiome of Caenorhabditis elegans.</title>
        <authorList>
            <person name="Samuel B."/>
        </authorList>
    </citation>
    <scope>NUCLEOTIDE SEQUENCE [LARGE SCALE GENOMIC DNA]</scope>
    <source>
        <strain evidence="2 3">JUb65</strain>
    </source>
</reference>
<dbReference type="EMBL" id="SNVW01000001">
    <property type="protein sequence ID" value="TDN46634.1"/>
    <property type="molecule type" value="Genomic_DNA"/>
</dbReference>
<name>A0A4R6DQ22_9MICO</name>
<evidence type="ECO:0000313" key="2">
    <source>
        <dbReference type="EMBL" id="TDN46634.1"/>
    </source>
</evidence>
<feature type="region of interest" description="Disordered" evidence="1">
    <location>
        <begin position="282"/>
        <end position="301"/>
    </location>
</feature>
<dbReference type="RefSeq" id="WP_133518478.1">
    <property type="nucleotide sequence ID" value="NZ_SNVW01000001.1"/>
</dbReference>
<evidence type="ECO:0000256" key="1">
    <source>
        <dbReference type="SAM" id="MobiDB-lite"/>
    </source>
</evidence>
<proteinExistence type="predicted"/>
<gene>
    <name evidence="2" type="ORF">EDF64_101501</name>
</gene>
<evidence type="ECO:0000313" key="3">
    <source>
        <dbReference type="Proteomes" id="UP000295764"/>
    </source>
</evidence>
<sequence>MGETIRADAALLAAVQAGDAATLHTAAGAEISWAALHLLAQHGFRWKPECLDDAARGPVGDRLHVDLTIEHAARSGITLGTTPARFLARALDLDVAFSLAEGLPPLEPTRMTAMAERRSPRAATFVVTGTHGAVVGGVLTVERGPRTVFETLRCTVAVPAALDRADGFRGVRDGLEAGLQSVMLGRHPQSALFSTSRGRADGVVDTAIAGPPAPLGVFSGARVARARGLLERRRELGGHLVGPAHAPGLVIWFHGTERERWAAAAGLGRRLGDLRADAMHPEDLLPHRRNRDDGTRTGGER</sequence>
<dbReference type="Pfam" id="PF19674">
    <property type="entry name" value="DUF6177"/>
    <property type="match status" value="1"/>
</dbReference>
<accession>A0A4R6DQ22</accession>
<dbReference type="InterPro" id="IPR046175">
    <property type="entry name" value="DUF6177"/>
</dbReference>
<dbReference type="AlphaFoldDB" id="A0A4R6DQ22"/>
<dbReference type="OrthoDB" id="5016777at2"/>
<dbReference type="Proteomes" id="UP000295764">
    <property type="component" value="Unassembled WGS sequence"/>
</dbReference>